<reference evidence="6 7" key="1">
    <citation type="submission" date="2017-08" db="EMBL/GenBank/DDBJ databases">
        <title>Aliifodinibius alkalisoli sp. nov., isolated from saline alkaline soil.</title>
        <authorList>
            <person name="Liu D."/>
            <person name="Zhang G."/>
        </authorList>
    </citation>
    <scope>NUCLEOTIDE SEQUENCE [LARGE SCALE GENOMIC DNA]</scope>
    <source>
        <strain evidence="6 7">WN023</strain>
    </source>
</reference>
<evidence type="ECO:0000259" key="5">
    <source>
        <dbReference type="Pfam" id="PF25975"/>
    </source>
</evidence>
<keyword evidence="7" id="KW-1185">Reference proteome</keyword>
<dbReference type="AlphaFoldDB" id="A0A2A2G8S6"/>
<dbReference type="EMBL" id="NSKE01000009">
    <property type="protein sequence ID" value="PAU93237.1"/>
    <property type="molecule type" value="Genomic_DNA"/>
</dbReference>
<dbReference type="OrthoDB" id="9814657at2"/>
<comment type="caution">
    <text evidence="6">The sequence shown here is derived from an EMBL/GenBank/DDBJ whole genome shotgun (WGS) entry which is preliminary data.</text>
</comment>
<feature type="region of interest" description="Disordered" evidence="2">
    <location>
        <begin position="32"/>
        <end position="51"/>
    </location>
</feature>
<dbReference type="Gene3D" id="2.40.30.170">
    <property type="match status" value="1"/>
</dbReference>
<feature type="domain" description="CzcB-like C-terminal circularly permuted SH3-like" evidence="5">
    <location>
        <begin position="339"/>
        <end position="399"/>
    </location>
</feature>
<evidence type="ECO:0000259" key="4">
    <source>
        <dbReference type="Pfam" id="PF25973"/>
    </source>
</evidence>
<evidence type="ECO:0000256" key="2">
    <source>
        <dbReference type="SAM" id="MobiDB-lite"/>
    </source>
</evidence>
<feature type="signal peptide" evidence="3">
    <location>
        <begin position="1"/>
        <end position="33"/>
    </location>
</feature>
<dbReference type="InterPro" id="IPR051909">
    <property type="entry name" value="MFP_Cation_Efflux"/>
</dbReference>
<gene>
    <name evidence="6" type="ORF">CK503_12495</name>
</gene>
<proteinExistence type="predicted"/>
<dbReference type="Gene3D" id="1.10.287.470">
    <property type="entry name" value="Helix hairpin bin"/>
    <property type="match status" value="1"/>
</dbReference>
<keyword evidence="1" id="KW-0813">Transport</keyword>
<dbReference type="Gene3D" id="2.40.50.100">
    <property type="match status" value="1"/>
</dbReference>
<name>A0A2A2G8S6_9BACT</name>
<evidence type="ECO:0000313" key="7">
    <source>
        <dbReference type="Proteomes" id="UP000218831"/>
    </source>
</evidence>
<dbReference type="PANTHER" id="PTHR30097">
    <property type="entry name" value="CATION EFFLUX SYSTEM PROTEIN CUSB"/>
    <property type="match status" value="1"/>
</dbReference>
<keyword evidence="3" id="KW-0732">Signal</keyword>
<dbReference type="PANTHER" id="PTHR30097:SF16">
    <property type="entry name" value="CATION EFFLUX SYSTEM (CZCB-LIKE)"/>
    <property type="match status" value="1"/>
</dbReference>
<feature type="chain" id="PRO_5012403730" evidence="3">
    <location>
        <begin position="34"/>
        <end position="409"/>
    </location>
</feature>
<dbReference type="InterPro" id="IPR058647">
    <property type="entry name" value="BSH_CzcB-like"/>
</dbReference>
<evidence type="ECO:0000256" key="3">
    <source>
        <dbReference type="SAM" id="SignalP"/>
    </source>
</evidence>
<dbReference type="Proteomes" id="UP000218831">
    <property type="component" value="Unassembled WGS sequence"/>
</dbReference>
<dbReference type="SUPFAM" id="SSF111369">
    <property type="entry name" value="HlyD-like secretion proteins"/>
    <property type="match status" value="1"/>
</dbReference>
<sequence length="409" mass="44943">MNVLSSQKINSSIKSAGLILLSLLFLGSCSSDTSPEGTTTDPGTPPSLSDKETQEQVVRLTEQQVEDLNIKVYAVEKDQINFSINAPGQVFAAPERISVVSSPINGRVSKIYVHEGDRVQKGDPLLTLESLEFANLVGDYLEATAEVTYQEQQVERLKVLTEEKISPERTLQRSQADLRRAMTKQSASLARLRAVGITNNEVQNWDPFTSDPKSELTIHAPISGVLNQHLIDLGESVNSYDKLLDIIDNTEVLVKGFVSAADAPFVREGTPVVITEKTEGSTPQKKRIESTVSSVNPALDEANKSIVLNSIVPTQNNWPIVGQSVRMNYAAQPSDSSFTIPLSAIQFEQQDAAVFVQRSPREYVKRIVEVERMTNDRAVIGSGLKPGEKIAVSQVFSLKALERFEQFAD</sequence>
<accession>A0A2A2G8S6</accession>
<evidence type="ECO:0000313" key="6">
    <source>
        <dbReference type="EMBL" id="PAU93237.1"/>
    </source>
</evidence>
<dbReference type="Pfam" id="PF25975">
    <property type="entry name" value="CzcB_C"/>
    <property type="match status" value="1"/>
</dbReference>
<dbReference type="RefSeq" id="WP_095607164.1">
    <property type="nucleotide sequence ID" value="NZ_NSKE01000009.1"/>
</dbReference>
<feature type="domain" description="CzcB-like barrel-sandwich hybrid" evidence="4">
    <location>
        <begin position="97"/>
        <end position="247"/>
    </location>
</feature>
<evidence type="ECO:0000256" key="1">
    <source>
        <dbReference type="ARBA" id="ARBA00022448"/>
    </source>
</evidence>
<protein>
    <submittedName>
        <fullName evidence="6">Uncharacterized protein</fullName>
    </submittedName>
</protein>
<organism evidence="6 7">
    <name type="scientific">Fodinibius salipaludis</name>
    <dbReference type="NCBI Taxonomy" id="2032627"/>
    <lineage>
        <taxon>Bacteria</taxon>
        <taxon>Pseudomonadati</taxon>
        <taxon>Balneolota</taxon>
        <taxon>Balneolia</taxon>
        <taxon>Balneolales</taxon>
        <taxon>Balneolaceae</taxon>
        <taxon>Fodinibius</taxon>
    </lineage>
</organism>
<feature type="compositionally biased region" description="Low complexity" evidence="2">
    <location>
        <begin position="32"/>
        <end position="48"/>
    </location>
</feature>
<dbReference type="Gene3D" id="2.40.420.20">
    <property type="match status" value="1"/>
</dbReference>
<dbReference type="Pfam" id="PF25973">
    <property type="entry name" value="BSH_CzcB"/>
    <property type="match status" value="1"/>
</dbReference>
<dbReference type="InterPro" id="IPR058649">
    <property type="entry name" value="CzcB_C"/>
</dbReference>